<keyword evidence="2 6" id="KW-0238">DNA-binding</keyword>
<sequence>MERVDVSRRTSSALRALSHEQRLLILSHLTAAERSVGELERMLELGQPAVSQQLARLRQDRLVVARREGRVIYYRASREHVETLLTDLASLLGSPCPCRERHDRMAERQADDDLDDADQDPRSVA</sequence>
<dbReference type="PANTHER" id="PTHR43132">
    <property type="entry name" value="ARSENICAL RESISTANCE OPERON REPRESSOR ARSR-RELATED"/>
    <property type="match status" value="1"/>
</dbReference>
<keyword evidence="1" id="KW-0805">Transcription regulation</keyword>
<comment type="caution">
    <text evidence="6">The sequence shown here is derived from an EMBL/GenBank/DDBJ whole genome shotgun (WGS) entry which is preliminary data.</text>
</comment>
<name>A0A4R6RJV6_9HYPH</name>
<dbReference type="RefSeq" id="WP_425374975.1">
    <property type="nucleotide sequence ID" value="NZ_BSPM01000008.1"/>
</dbReference>
<dbReference type="PANTHER" id="PTHR43132:SF8">
    <property type="entry name" value="HTH-TYPE TRANSCRIPTIONAL REGULATOR KMTR"/>
    <property type="match status" value="1"/>
</dbReference>
<evidence type="ECO:0000256" key="4">
    <source>
        <dbReference type="SAM" id="MobiDB-lite"/>
    </source>
</evidence>
<dbReference type="InterPro" id="IPR011991">
    <property type="entry name" value="ArsR-like_HTH"/>
</dbReference>
<dbReference type="PRINTS" id="PR00778">
    <property type="entry name" value="HTHARSR"/>
</dbReference>
<dbReference type="Proteomes" id="UP000294547">
    <property type="component" value="Unassembled WGS sequence"/>
</dbReference>
<feature type="region of interest" description="Disordered" evidence="4">
    <location>
        <begin position="97"/>
        <end position="125"/>
    </location>
</feature>
<accession>A0A4R6RJV6</accession>
<dbReference type="SMART" id="SM00418">
    <property type="entry name" value="HTH_ARSR"/>
    <property type="match status" value="1"/>
</dbReference>
<evidence type="ECO:0000313" key="6">
    <source>
        <dbReference type="EMBL" id="TDP86187.1"/>
    </source>
</evidence>
<evidence type="ECO:0000256" key="1">
    <source>
        <dbReference type="ARBA" id="ARBA00023015"/>
    </source>
</evidence>
<evidence type="ECO:0000256" key="3">
    <source>
        <dbReference type="ARBA" id="ARBA00023163"/>
    </source>
</evidence>
<evidence type="ECO:0000256" key="2">
    <source>
        <dbReference type="ARBA" id="ARBA00023125"/>
    </source>
</evidence>
<organism evidence="6 7">
    <name type="scientific">Oharaeibacter diazotrophicus</name>
    <dbReference type="NCBI Taxonomy" id="1920512"/>
    <lineage>
        <taxon>Bacteria</taxon>
        <taxon>Pseudomonadati</taxon>
        <taxon>Pseudomonadota</taxon>
        <taxon>Alphaproteobacteria</taxon>
        <taxon>Hyphomicrobiales</taxon>
        <taxon>Pleomorphomonadaceae</taxon>
        <taxon>Oharaeibacter</taxon>
    </lineage>
</organism>
<keyword evidence="3" id="KW-0804">Transcription</keyword>
<dbReference type="SUPFAM" id="SSF46785">
    <property type="entry name" value="Winged helix' DNA-binding domain"/>
    <property type="match status" value="1"/>
</dbReference>
<dbReference type="InterPro" id="IPR051011">
    <property type="entry name" value="Metal_resp_trans_reg"/>
</dbReference>
<dbReference type="InterPro" id="IPR001845">
    <property type="entry name" value="HTH_ArsR_DNA-bd_dom"/>
</dbReference>
<dbReference type="GO" id="GO:0003677">
    <property type="term" value="F:DNA binding"/>
    <property type="evidence" value="ECO:0007669"/>
    <property type="project" value="UniProtKB-KW"/>
</dbReference>
<proteinExistence type="predicted"/>
<feature type="domain" description="HTH arsR-type" evidence="5">
    <location>
        <begin position="2"/>
        <end position="96"/>
    </location>
</feature>
<dbReference type="Pfam" id="PF01022">
    <property type="entry name" value="HTH_5"/>
    <property type="match status" value="1"/>
</dbReference>
<dbReference type="Gene3D" id="1.10.10.10">
    <property type="entry name" value="Winged helix-like DNA-binding domain superfamily/Winged helix DNA-binding domain"/>
    <property type="match status" value="1"/>
</dbReference>
<feature type="compositionally biased region" description="Basic and acidic residues" evidence="4">
    <location>
        <begin position="98"/>
        <end position="111"/>
    </location>
</feature>
<dbReference type="InterPro" id="IPR036390">
    <property type="entry name" value="WH_DNA-bd_sf"/>
</dbReference>
<protein>
    <submittedName>
        <fullName evidence="6">DNA-binding transcriptional ArsR family regulator</fullName>
    </submittedName>
</protein>
<dbReference type="AlphaFoldDB" id="A0A4R6RJV6"/>
<dbReference type="InterPro" id="IPR036388">
    <property type="entry name" value="WH-like_DNA-bd_sf"/>
</dbReference>
<keyword evidence="7" id="KW-1185">Reference proteome</keyword>
<evidence type="ECO:0000259" key="5">
    <source>
        <dbReference type="PROSITE" id="PS50987"/>
    </source>
</evidence>
<gene>
    <name evidence="6" type="ORF">EDD54_0055</name>
</gene>
<reference evidence="6 7" key="1">
    <citation type="submission" date="2019-03" db="EMBL/GenBank/DDBJ databases">
        <title>Genomic Encyclopedia of Type Strains, Phase IV (KMG-IV): sequencing the most valuable type-strain genomes for metagenomic binning, comparative biology and taxonomic classification.</title>
        <authorList>
            <person name="Goeker M."/>
        </authorList>
    </citation>
    <scope>NUCLEOTIDE SEQUENCE [LARGE SCALE GENOMIC DNA]</scope>
    <source>
        <strain evidence="6 7">DSM 102969</strain>
    </source>
</reference>
<dbReference type="EMBL" id="SNXY01000006">
    <property type="protein sequence ID" value="TDP86187.1"/>
    <property type="molecule type" value="Genomic_DNA"/>
</dbReference>
<evidence type="ECO:0000313" key="7">
    <source>
        <dbReference type="Proteomes" id="UP000294547"/>
    </source>
</evidence>
<dbReference type="GO" id="GO:0003700">
    <property type="term" value="F:DNA-binding transcription factor activity"/>
    <property type="evidence" value="ECO:0007669"/>
    <property type="project" value="InterPro"/>
</dbReference>
<dbReference type="CDD" id="cd00090">
    <property type="entry name" value="HTH_ARSR"/>
    <property type="match status" value="1"/>
</dbReference>
<dbReference type="PROSITE" id="PS50987">
    <property type="entry name" value="HTH_ARSR_2"/>
    <property type="match status" value="1"/>
</dbReference>
<dbReference type="NCBIfam" id="NF033788">
    <property type="entry name" value="HTH_metalloreg"/>
    <property type="match status" value="1"/>
</dbReference>